<dbReference type="KEGG" id="vde:111248779"/>
<comment type="similarity">
    <text evidence="1">Belongs to the eukaryotic ribosomal protein eS19 family.</text>
</comment>
<dbReference type="SUPFAM" id="SSF46785">
    <property type="entry name" value="Winged helix' DNA-binding domain"/>
    <property type="match status" value="1"/>
</dbReference>
<evidence type="ECO:0000256" key="3">
    <source>
        <dbReference type="ARBA" id="ARBA00023274"/>
    </source>
</evidence>
<dbReference type="OrthoDB" id="428974at2759"/>
<evidence type="ECO:0008006" key="6">
    <source>
        <dbReference type="Google" id="ProtNLM"/>
    </source>
</evidence>
<reference evidence="4" key="1">
    <citation type="submission" date="2021-01" db="UniProtKB">
        <authorList>
            <consortium name="EnsemblMetazoa"/>
        </authorList>
    </citation>
    <scope>IDENTIFICATION</scope>
</reference>
<dbReference type="InterPro" id="IPR036390">
    <property type="entry name" value="WH_DNA-bd_sf"/>
</dbReference>
<dbReference type="AlphaFoldDB" id="A0A7M7JY93"/>
<dbReference type="GO" id="GO:0000028">
    <property type="term" value="P:ribosomal small subunit assembly"/>
    <property type="evidence" value="ECO:0007669"/>
    <property type="project" value="TreeGrafter"/>
</dbReference>
<dbReference type="GeneID" id="111248779"/>
<accession>A0A7M7JY93</accession>
<dbReference type="GO" id="GO:0003735">
    <property type="term" value="F:structural constituent of ribosome"/>
    <property type="evidence" value="ECO:0007669"/>
    <property type="project" value="InterPro"/>
</dbReference>
<keyword evidence="5" id="KW-1185">Reference proteome</keyword>
<dbReference type="PANTHER" id="PTHR11710:SF0">
    <property type="entry name" value="40S RIBOSOMAL PROTEIN S19"/>
    <property type="match status" value="1"/>
</dbReference>
<evidence type="ECO:0000256" key="2">
    <source>
        <dbReference type="ARBA" id="ARBA00022980"/>
    </source>
</evidence>
<dbReference type="Gene3D" id="1.10.10.10">
    <property type="entry name" value="Winged helix-like DNA-binding domain superfamily/Winged helix DNA-binding domain"/>
    <property type="match status" value="1"/>
</dbReference>
<dbReference type="InParanoid" id="A0A7M7JY93"/>
<protein>
    <recommendedName>
        <fullName evidence="6">40S ribosomal protein S19</fullName>
    </recommendedName>
</protein>
<dbReference type="GO" id="GO:0002181">
    <property type="term" value="P:cytoplasmic translation"/>
    <property type="evidence" value="ECO:0007669"/>
    <property type="project" value="UniProtKB-ARBA"/>
</dbReference>
<evidence type="ECO:0000256" key="1">
    <source>
        <dbReference type="ARBA" id="ARBA00010014"/>
    </source>
</evidence>
<name>A0A7M7JY93_VARDE</name>
<dbReference type="OMA" id="WAPFVKT"/>
<dbReference type="FunFam" id="1.10.10.10:FF:000118">
    <property type="entry name" value="40S ribosomal protein S19"/>
    <property type="match status" value="1"/>
</dbReference>
<proteinExistence type="inferred from homology"/>
<keyword evidence="2" id="KW-0689">Ribosomal protein</keyword>
<evidence type="ECO:0000313" key="5">
    <source>
        <dbReference type="Proteomes" id="UP000594260"/>
    </source>
</evidence>
<dbReference type="GO" id="GO:0022627">
    <property type="term" value="C:cytosolic small ribosomal subunit"/>
    <property type="evidence" value="ECO:0007669"/>
    <property type="project" value="TreeGrafter"/>
</dbReference>
<dbReference type="EnsemblMetazoa" id="XM_022801700">
    <property type="protein sequence ID" value="XP_022657435"/>
    <property type="gene ID" value="LOC111248779"/>
</dbReference>
<organism evidence="4 5">
    <name type="scientific">Varroa destructor</name>
    <name type="common">Honeybee mite</name>
    <dbReference type="NCBI Taxonomy" id="109461"/>
    <lineage>
        <taxon>Eukaryota</taxon>
        <taxon>Metazoa</taxon>
        <taxon>Ecdysozoa</taxon>
        <taxon>Arthropoda</taxon>
        <taxon>Chelicerata</taxon>
        <taxon>Arachnida</taxon>
        <taxon>Acari</taxon>
        <taxon>Parasitiformes</taxon>
        <taxon>Mesostigmata</taxon>
        <taxon>Gamasina</taxon>
        <taxon>Dermanyssoidea</taxon>
        <taxon>Varroidae</taxon>
        <taxon>Varroa</taxon>
    </lineage>
</organism>
<sequence>MFACSSLLRNAASLRYLGAVTREMPSITVKDVDQHEFVVGMAAFLKKSGKVNVPEWTDIAKTGIYKELCPNDPDWFYIRCAALLRQLYTRGQIGIGRLTQVYGGRYRRGVRPSHFCHASTSVIRKALRALEQMKLVEKDTGDKGGRRLSKQGRRDCDRIAAQVEKKSTMLVGK</sequence>
<dbReference type="GO" id="GO:0003723">
    <property type="term" value="F:RNA binding"/>
    <property type="evidence" value="ECO:0007669"/>
    <property type="project" value="TreeGrafter"/>
</dbReference>
<dbReference type="RefSeq" id="XP_022657435.1">
    <property type="nucleotide sequence ID" value="XM_022801700.1"/>
</dbReference>
<dbReference type="Pfam" id="PF01090">
    <property type="entry name" value="Ribosomal_S19e"/>
    <property type="match status" value="1"/>
</dbReference>
<dbReference type="InterPro" id="IPR001266">
    <property type="entry name" value="Ribosomal_eS19"/>
</dbReference>
<dbReference type="SMART" id="SM01413">
    <property type="entry name" value="Ribosomal_S19e"/>
    <property type="match status" value="1"/>
</dbReference>
<keyword evidence="3" id="KW-0687">Ribonucleoprotein</keyword>
<dbReference type="FunCoup" id="A0A7M7JY93">
    <property type="interactions" value="1284"/>
</dbReference>
<dbReference type="InterPro" id="IPR036388">
    <property type="entry name" value="WH-like_DNA-bd_sf"/>
</dbReference>
<dbReference type="Proteomes" id="UP000594260">
    <property type="component" value="Unplaced"/>
</dbReference>
<evidence type="ECO:0000313" key="4">
    <source>
        <dbReference type="EnsemblMetazoa" id="XP_022657435"/>
    </source>
</evidence>
<dbReference type="PANTHER" id="PTHR11710">
    <property type="entry name" value="40S RIBOSOMAL PROTEIN S19"/>
    <property type="match status" value="1"/>
</dbReference>